<organism evidence="1 2">
    <name type="scientific">Lentihominibacter faecis</name>
    <dbReference type="NCBI Taxonomy" id="2764712"/>
    <lineage>
        <taxon>Bacteria</taxon>
        <taxon>Bacillati</taxon>
        <taxon>Bacillota</taxon>
        <taxon>Clostridia</taxon>
        <taxon>Peptostreptococcales</taxon>
        <taxon>Anaerovoracaceae</taxon>
        <taxon>Lentihominibacter</taxon>
    </lineage>
</organism>
<reference evidence="1" key="1">
    <citation type="submission" date="2020-08" db="EMBL/GenBank/DDBJ databases">
        <authorList>
            <person name="Liu C."/>
            <person name="Sun Q."/>
        </authorList>
    </citation>
    <scope>NUCLEOTIDE SEQUENCE</scope>
    <source>
        <strain evidence="1">BX16</strain>
    </source>
</reference>
<sequence>MNKKISVKTRVLIILLAIFVFLVAALSVSICMFVKADNVAAQAERLERVVRETDSLGEVLKASDGDTKAGAELLPEHRGAEVSENSITLYYTEKFEPSSKSDYKYRVPILLTPGKNGSCDSWQISWFTKAGKKAFYKMEFKSIAQ</sequence>
<dbReference type="Proteomes" id="UP000644115">
    <property type="component" value="Unassembled WGS sequence"/>
</dbReference>
<dbReference type="RefSeq" id="WP_249286411.1">
    <property type="nucleotide sequence ID" value="NZ_JACRWC010000039.1"/>
</dbReference>
<gene>
    <name evidence="1" type="ORF">H8876_02670</name>
</gene>
<accession>A0A923NCI5</accession>
<comment type="caution">
    <text evidence="1">The sequence shown here is derived from an EMBL/GenBank/DDBJ whole genome shotgun (WGS) entry which is preliminary data.</text>
</comment>
<protein>
    <submittedName>
        <fullName evidence="1">Uncharacterized protein</fullName>
    </submittedName>
</protein>
<dbReference type="EMBL" id="JACRWC010000039">
    <property type="protein sequence ID" value="MBC5998904.1"/>
    <property type="molecule type" value="Genomic_DNA"/>
</dbReference>
<name>A0A923NCI5_9FIRM</name>
<keyword evidence="2" id="KW-1185">Reference proteome</keyword>
<proteinExistence type="predicted"/>
<dbReference type="AlphaFoldDB" id="A0A923NCI5"/>
<evidence type="ECO:0000313" key="2">
    <source>
        <dbReference type="Proteomes" id="UP000644115"/>
    </source>
</evidence>
<evidence type="ECO:0000313" key="1">
    <source>
        <dbReference type="EMBL" id="MBC5998904.1"/>
    </source>
</evidence>